<protein>
    <submittedName>
        <fullName evidence="2">M24 family metallopeptidase</fullName>
    </submittedName>
</protein>
<proteinExistence type="predicted"/>
<dbReference type="InterPro" id="IPR050659">
    <property type="entry name" value="Peptidase_M24B"/>
</dbReference>
<evidence type="ECO:0000259" key="1">
    <source>
        <dbReference type="Pfam" id="PF00557"/>
    </source>
</evidence>
<dbReference type="SUPFAM" id="SSF55920">
    <property type="entry name" value="Creatinase/aminopeptidase"/>
    <property type="match status" value="1"/>
</dbReference>
<dbReference type="Pfam" id="PF00557">
    <property type="entry name" value="Peptidase_M24"/>
    <property type="match status" value="1"/>
</dbReference>
<sequence>MTDTFEETTKYPTLSLRERDRRWDSIRALLERSGLDGVVVFGYGRDSADSYITNEVTHSVVLFTRTGDPLLLVGDVPLGRFDEPGARWERWVEDWAHGERLANLAAAVRERGLDRTALGVVGLTSRFVGDWSGVIPFGEWTRVLSLLPDVTWVDISAEYESLALVKSAEEQVLLRRAAELGEAACAAFVAKAGEGANEHEIVAASFQAIIAGGGWARWPFMLERAGASGFAWNIPEWFGMGGAPHVLKRGDTIAAEIFAFYGGMESQQQIDVSLGEPDALLRELEAVCRESYEAGLAALRPGLRFSELAAVMEEPLHRSRTWNTGPMVQTVSPLFNSATRLHPEVDPALSRLEKLPSGMGLDGDFEITEGHAFAFEPNAVRDGKRVCIGGTVLLTASGPEELNTIPNHLNVVG</sequence>
<dbReference type="InterPro" id="IPR029149">
    <property type="entry name" value="Creatin/AminoP/Spt16_N"/>
</dbReference>
<dbReference type="RefSeq" id="WP_189647602.1">
    <property type="nucleotide sequence ID" value="NZ_BMRC01000005.1"/>
</dbReference>
<dbReference type="SUPFAM" id="SSF53092">
    <property type="entry name" value="Creatinase/prolidase N-terminal domain"/>
    <property type="match status" value="1"/>
</dbReference>
<dbReference type="InterPro" id="IPR036005">
    <property type="entry name" value="Creatinase/aminopeptidase-like"/>
</dbReference>
<feature type="domain" description="Peptidase M24" evidence="1">
    <location>
        <begin position="173"/>
        <end position="395"/>
    </location>
</feature>
<accession>A0ABV5IVL8</accession>
<dbReference type="Gene3D" id="3.90.230.10">
    <property type="entry name" value="Creatinase/methionine aminopeptidase superfamily"/>
    <property type="match status" value="1"/>
</dbReference>
<dbReference type="PANTHER" id="PTHR46112">
    <property type="entry name" value="AMINOPEPTIDASE"/>
    <property type="match status" value="1"/>
</dbReference>
<organism evidence="2 3">
    <name type="scientific">Nonomuraea spiralis</name>
    <dbReference type="NCBI Taxonomy" id="46182"/>
    <lineage>
        <taxon>Bacteria</taxon>
        <taxon>Bacillati</taxon>
        <taxon>Actinomycetota</taxon>
        <taxon>Actinomycetes</taxon>
        <taxon>Streptosporangiales</taxon>
        <taxon>Streptosporangiaceae</taxon>
        <taxon>Nonomuraea</taxon>
    </lineage>
</organism>
<keyword evidence="3" id="KW-1185">Reference proteome</keyword>
<evidence type="ECO:0000313" key="2">
    <source>
        <dbReference type="EMBL" id="MFB9208556.1"/>
    </source>
</evidence>
<dbReference type="PANTHER" id="PTHR46112:SF2">
    <property type="entry name" value="XAA-PRO AMINOPEPTIDASE P-RELATED"/>
    <property type="match status" value="1"/>
</dbReference>
<dbReference type="InterPro" id="IPR000994">
    <property type="entry name" value="Pept_M24"/>
</dbReference>
<dbReference type="EMBL" id="JBHMEI010000078">
    <property type="protein sequence ID" value="MFB9208556.1"/>
    <property type="molecule type" value="Genomic_DNA"/>
</dbReference>
<name>A0ABV5IVL8_9ACTN</name>
<reference evidence="2 3" key="1">
    <citation type="submission" date="2024-09" db="EMBL/GenBank/DDBJ databases">
        <authorList>
            <person name="Sun Q."/>
            <person name="Mori K."/>
        </authorList>
    </citation>
    <scope>NUCLEOTIDE SEQUENCE [LARGE SCALE GENOMIC DNA]</scope>
    <source>
        <strain evidence="2 3">CCM 3426</strain>
    </source>
</reference>
<evidence type="ECO:0000313" key="3">
    <source>
        <dbReference type="Proteomes" id="UP001589647"/>
    </source>
</evidence>
<gene>
    <name evidence="2" type="ORF">ACFFV7_45755</name>
</gene>
<dbReference type="CDD" id="cd01066">
    <property type="entry name" value="APP_MetAP"/>
    <property type="match status" value="1"/>
</dbReference>
<comment type="caution">
    <text evidence="2">The sequence shown here is derived from an EMBL/GenBank/DDBJ whole genome shotgun (WGS) entry which is preliminary data.</text>
</comment>
<dbReference type="Proteomes" id="UP001589647">
    <property type="component" value="Unassembled WGS sequence"/>
</dbReference>